<sequence>MKKVNYIAAGISALTIAGLLLPTGQVFAADINKTSAAEINITPGEIILDKVPDLNFDKIPIADLLAGNVDKPLVDNTVGNGPVKNATEAKDGNVTGDLSIIDNRGTNAGWTLSAQLGQMKNDTGKTLSGSLTLKGASLTTDNPDYDQALNPTVAQTLNIGGDAVPIWNAAAGTSTTDGQGQGKNNALIKDASTILHLTKNAAVTAGKYQAAITWTLADAPSNLWYLN</sequence>
<organism evidence="3 4">
    <name type="scientific">Lacticaseibacillus paracasei subsp. paracasei Lpp41</name>
    <dbReference type="NCBI Taxonomy" id="1256208"/>
    <lineage>
        <taxon>Bacteria</taxon>
        <taxon>Bacillati</taxon>
        <taxon>Bacillota</taxon>
        <taxon>Bacilli</taxon>
        <taxon>Lactobacillales</taxon>
        <taxon>Lactobacillaceae</taxon>
        <taxon>Lacticaseibacillus</taxon>
    </lineage>
</organism>
<evidence type="ECO:0000256" key="1">
    <source>
        <dbReference type="SAM" id="SignalP"/>
    </source>
</evidence>
<feature type="chain" id="PRO_5032389369" description="WxL domain-containing protein" evidence="1">
    <location>
        <begin position="29"/>
        <end position="227"/>
    </location>
</feature>
<dbReference type="EMBL" id="ANKE01000153">
    <property type="protein sequence ID" value="EPC75288.1"/>
    <property type="molecule type" value="Genomic_DNA"/>
</dbReference>
<name>A0A829HAV8_LACPA</name>
<feature type="signal peptide" evidence="1">
    <location>
        <begin position="1"/>
        <end position="28"/>
    </location>
</feature>
<keyword evidence="1" id="KW-0732">Signal</keyword>
<dbReference type="Pfam" id="PF13731">
    <property type="entry name" value="WxL"/>
    <property type="match status" value="1"/>
</dbReference>
<dbReference type="Proteomes" id="UP000014244">
    <property type="component" value="Unassembled WGS sequence"/>
</dbReference>
<protein>
    <recommendedName>
        <fullName evidence="2">WxL domain-containing protein</fullName>
    </recommendedName>
</protein>
<comment type="caution">
    <text evidence="3">The sequence shown here is derived from an EMBL/GenBank/DDBJ whole genome shotgun (WGS) entry which is preliminary data.</text>
</comment>
<evidence type="ECO:0000259" key="2">
    <source>
        <dbReference type="Pfam" id="PF13731"/>
    </source>
</evidence>
<evidence type="ECO:0000313" key="3">
    <source>
        <dbReference type="EMBL" id="EPC75288.1"/>
    </source>
</evidence>
<evidence type="ECO:0000313" key="4">
    <source>
        <dbReference type="Proteomes" id="UP000014244"/>
    </source>
</evidence>
<reference evidence="3 4" key="1">
    <citation type="journal article" date="2013" name="PLoS ONE">
        <title>Lactobacillus paracasei comparative genomics: towards species pan-genome definition and exploitation of diversity.</title>
        <authorList>
            <person name="Smokvina T."/>
            <person name="Wels M."/>
            <person name="Polka J."/>
            <person name="Chervaux C."/>
            <person name="Brisse S."/>
            <person name="Boekhorst J."/>
            <person name="van Hylckama Vlieg J.E."/>
            <person name="Siezen R.J."/>
        </authorList>
    </citation>
    <scope>NUCLEOTIDE SEQUENCE [LARGE SCALE GENOMIC DNA]</scope>
    <source>
        <strain evidence="3 4">Lpp41</strain>
    </source>
</reference>
<dbReference type="AlphaFoldDB" id="A0A829HAV8"/>
<proteinExistence type="predicted"/>
<accession>A0A829HAV8</accession>
<gene>
    <name evidence="3" type="ORF">Lpp41_03044</name>
</gene>
<dbReference type="InterPro" id="IPR027994">
    <property type="entry name" value="WxL_dom"/>
</dbReference>
<feature type="domain" description="WxL" evidence="2">
    <location>
        <begin position="38"/>
        <end position="220"/>
    </location>
</feature>